<dbReference type="SUPFAM" id="SSF53448">
    <property type="entry name" value="Nucleotide-diphospho-sugar transferases"/>
    <property type="match status" value="1"/>
</dbReference>
<protein>
    <submittedName>
        <fullName evidence="2">NDP-sugar synthase</fullName>
    </submittedName>
</protein>
<dbReference type="PANTHER" id="PTHR22572">
    <property type="entry name" value="SUGAR-1-PHOSPHATE GUANYL TRANSFERASE"/>
    <property type="match status" value="1"/>
</dbReference>
<sequence>MGERAFVLSAGLGTRLRPYSLKVPKPLFRILGKPLLELLFDQLKAAGFKKIGLNLHHLPDKIEALVASYAAKHPELRFYLFREEELRGPVGAFYGAASFFKEEPVLVINADILTNFPLKTLLQAHRRLGGAATLLLHHHPQYRNVMVNGDEVQGFQPGQGLAFTGLQVVTPELVAQLTPGDRDLVPAYTRLMRKGLSITALVAAGFYWRDVGTLSSYLLAHEELLKRRAVVPGLPSPERPQVIKGAELGPGVILEDWVFLEPGVRVAPKTKLKRVVAWAGARIPQGTHVDTLFIPEC</sequence>
<dbReference type="InterPro" id="IPR005835">
    <property type="entry name" value="NTP_transferase_dom"/>
</dbReference>
<reference evidence="2" key="1">
    <citation type="journal article" date="2020" name="mSystems">
        <title>Genome- and Community-Level Interaction Insights into Carbon Utilization and Element Cycling Functions of Hydrothermarchaeota in Hydrothermal Sediment.</title>
        <authorList>
            <person name="Zhou Z."/>
            <person name="Liu Y."/>
            <person name="Xu W."/>
            <person name="Pan J."/>
            <person name="Luo Z.H."/>
            <person name="Li M."/>
        </authorList>
    </citation>
    <scope>NUCLEOTIDE SEQUENCE [LARGE SCALE GENOMIC DNA]</scope>
    <source>
        <strain evidence="2">HyVt-533</strain>
    </source>
</reference>
<dbReference type="AlphaFoldDB" id="A0A7V5NZN7"/>
<gene>
    <name evidence="2" type="ORF">ENJ96_05015</name>
</gene>
<evidence type="ECO:0000313" key="2">
    <source>
        <dbReference type="EMBL" id="HHI97194.1"/>
    </source>
</evidence>
<accession>A0A7V5NZN7</accession>
<dbReference type="EMBL" id="DROK01000147">
    <property type="protein sequence ID" value="HHI97194.1"/>
    <property type="molecule type" value="Genomic_DNA"/>
</dbReference>
<proteinExistence type="predicted"/>
<dbReference type="Pfam" id="PF00483">
    <property type="entry name" value="NTP_transferase"/>
    <property type="match status" value="1"/>
</dbReference>
<name>A0A7V5NZN7_9BACT</name>
<organism evidence="2">
    <name type="scientific">Thermodesulfatator atlanticus</name>
    <dbReference type="NCBI Taxonomy" id="501497"/>
    <lineage>
        <taxon>Bacteria</taxon>
        <taxon>Pseudomonadati</taxon>
        <taxon>Thermodesulfobacteriota</taxon>
        <taxon>Thermodesulfobacteria</taxon>
        <taxon>Thermodesulfobacteriales</taxon>
        <taxon>Thermodesulfatatoraceae</taxon>
        <taxon>Thermodesulfatator</taxon>
    </lineage>
</organism>
<dbReference type="Gene3D" id="3.90.550.10">
    <property type="entry name" value="Spore Coat Polysaccharide Biosynthesis Protein SpsA, Chain A"/>
    <property type="match status" value="1"/>
</dbReference>
<dbReference type="InterPro" id="IPR050486">
    <property type="entry name" value="Mannose-1P_guanyltransferase"/>
</dbReference>
<evidence type="ECO:0000259" key="1">
    <source>
        <dbReference type="Pfam" id="PF00483"/>
    </source>
</evidence>
<dbReference type="CDD" id="cd04181">
    <property type="entry name" value="NTP_transferase"/>
    <property type="match status" value="1"/>
</dbReference>
<dbReference type="Proteomes" id="UP000886101">
    <property type="component" value="Unassembled WGS sequence"/>
</dbReference>
<comment type="caution">
    <text evidence="2">The sequence shown here is derived from an EMBL/GenBank/DDBJ whole genome shotgun (WGS) entry which is preliminary data.</text>
</comment>
<dbReference type="InterPro" id="IPR029044">
    <property type="entry name" value="Nucleotide-diphossugar_trans"/>
</dbReference>
<feature type="domain" description="Nucleotidyl transferase" evidence="1">
    <location>
        <begin position="5"/>
        <end position="135"/>
    </location>
</feature>